<sequence>MPNPKGNPQNFEPIKSTRDEPLTRNLNFRVTEKMKEEVQQQDDPPEFCRQAIQKALDEKKGKDQ</sequence>
<feature type="compositionally biased region" description="Polar residues" evidence="1">
    <location>
        <begin position="1"/>
        <end position="10"/>
    </location>
</feature>
<evidence type="ECO:0000313" key="3">
    <source>
        <dbReference type="Proteomes" id="UP000252107"/>
    </source>
</evidence>
<dbReference type="Proteomes" id="UP000252107">
    <property type="component" value="Unassembled WGS sequence"/>
</dbReference>
<dbReference type="AlphaFoldDB" id="A0A367RYG2"/>
<gene>
    <name evidence="2" type="ORF">A6770_10210</name>
</gene>
<evidence type="ECO:0000313" key="2">
    <source>
        <dbReference type="EMBL" id="RCJ40770.1"/>
    </source>
</evidence>
<organism evidence="2 3">
    <name type="scientific">Nostoc minutum NIES-26</name>
    <dbReference type="NCBI Taxonomy" id="1844469"/>
    <lineage>
        <taxon>Bacteria</taxon>
        <taxon>Bacillati</taxon>
        <taxon>Cyanobacteriota</taxon>
        <taxon>Cyanophyceae</taxon>
        <taxon>Nostocales</taxon>
        <taxon>Nostocaceae</taxon>
        <taxon>Nostoc</taxon>
    </lineage>
</organism>
<protein>
    <submittedName>
        <fullName evidence="2">Uncharacterized protein</fullName>
    </submittedName>
</protein>
<proteinExistence type="predicted"/>
<comment type="caution">
    <text evidence="2">The sequence shown here is derived from an EMBL/GenBank/DDBJ whole genome shotgun (WGS) entry which is preliminary data.</text>
</comment>
<keyword evidence="3" id="KW-1185">Reference proteome</keyword>
<name>A0A367RYG2_9NOSO</name>
<accession>A0A367RYG2</accession>
<reference evidence="2" key="1">
    <citation type="submission" date="2016-04" db="EMBL/GenBank/DDBJ databases">
        <authorList>
            <person name="Tabuchi Yagui T.R."/>
        </authorList>
    </citation>
    <scope>NUCLEOTIDE SEQUENCE [LARGE SCALE GENOMIC DNA]</scope>
    <source>
        <strain evidence="2">NIES-26</strain>
    </source>
</reference>
<dbReference type="EMBL" id="LXQD01000043">
    <property type="protein sequence ID" value="RCJ40770.1"/>
    <property type="molecule type" value="Genomic_DNA"/>
</dbReference>
<evidence type="ECO:0000256" key="1">
    <source>
        <dbReference type="SAM" id="MobiDB-lite"/>
    </source>
</evidence>
<feature type="region of interest" description="Disordered" evidence="1">
    <location>
        <begin position="1"/>
        <end position="25"/>
    </location>
</feature>